<organism evidence="1 2">
    <name type="scientific">Paenibacillus lutrae</name>
    <dbReference type="NCBI Taxonomy" id="2078573"/>
    <lineage>
        <taxon>Bacteria</taxon>
        <taxon>Bacillati</taxon>
        <taxon>Bacillota</taxon>
        <taxon>Bacilli</taxon>
        <taxon>Bacillales</taxon>
        <taxon>Paenibacillaceae</taxon>
        <taxon>Paenibacillus</taxon>
    </lineage>
</organism>
<dbReference type="OrthoDB" id="2543755at2"/>
<evidence type="ECO:0000313" key="2">
    <source>
        <dbReference type="Proteomes" id="UP000490800"/>
    </source>
</evidence>
<evidence type="ECO:0008006" key="3">
    <source>
        <dbReference type="Google" id="ProtNLM"/>
    </source>
</evidence>
<gene>
    <name evidence="1" type="ORF">EDM21_17760</name>
</gene>
<comment type="caution">
    <text evidence="1">The sequence shown here is derived from an EMBL/GenBank/DDBJ whole genome shotgun (WGS) entry which is preliminary data.</text>
</comment>
<dbReference type="Proteomes" id="UP000490800">
    <property type="component" value="Unassembled WGS sequence"/>
</dbReference>
<protein>
    <recommendedName>
        <fullName evidence="3">DUF4340 domain-containing protein</fullName>
    </recommendedName>
</protein>
<dbReference type="AlphaFoldDB" id="A0A7X3FKG4"/>
<name>A0A7X3FKG4_9BACL</name>
<dbReference type="EMBL" id="RHLK01000011">
    <property type="protein sequence ID" value="MVP01346.1"/>
    <property type="molecule type" value="Genomic_DNA"/>
</dbReference>
<reference evidence="1 2" key="1">
    <citation type="journal article" date="2019" name="Microorganisms">
        <title>Paenibacillus lutrae sp. nov., A Chitinolytic Species Isolated from A River Otter in Castril Natural Park, Granada, Spain.</title>
        <authorList>
            <person name="Rodriguez M."/>
            <person name="Reina J.C."/>
            <person name="Bejar V."/>
            <person name="Llamas I."/>
        </authorList>
    </citation>
    <scope>NUCLEOTIDE SEQUENCE [LARGE SCALE GENOMIC DNA]</scope>
    <source>
        <strain evidence="1 2">N10</strain>
    </source>
</reference>
<keyword evidence="2" id="KW-1185">Reference proteome</keyword>
<accession>A0A7X3FKG4</accession>
<proteinExistence type="predicted"/>
<dbReference type="RefSeq" id="WP_157337663.1">
    <property type="nucleotide sequence ID" value="NZ_RHLK01000011.1"/>
</dbReference>
<sequence>MKKIVLIVLFICIFALAIKYYFFNGDKMNSQVRNVTLNEINVLENEHVLLSNTASFSSSAFSFAQRLRLDPNMEVKYELRDDDYFRYYINKDKKDIISGEYTIDTIDDANEIILVAIQGYEVAPLRVKNDDKWNNSLRINFAANSTTKIPVEIKWNPDKEEDLIVFPIKKDEHGEYYSGGNLGLVRYYIQNTNSPTISKDEIRKQSGINDKLVSQEGITPVPTLTWIGDDGNPTKLVLDKNQMMLSNTKSYSLKISATPYSTVSDLLLLNENFEIEVVKRNIQMYEGRETNLTFPPEIFNKTHENSRQFLLLLNNRGKSMLTDMMSINEMNKAFPTSFQQVIEVFPLQPK</sequence>
<evidence type="ECO:0000313" key="1">
    <source>
        <dbReference type="EMBL" id="MVP01346.1"/>
    </source>
</evidence>